<reference evidence="2 3" key="1">
    <citation type="submission" date="2018-09" db="EMBL/GenBank/DDBJ databases">
        <title>A high-quality reference genome of wild soybean provides a powerful tool to mine soybean genomes.</title>
        <authorList>
            <person name="Xie M."/>
            <person name="Chung C.Y.L."/>
            <person name="Li M.-W."/>
            <person name="Wong F.-L."/>
            <person name="Chan T.-F."/>
            <person name="Lam H.-M."/>
        </authorList>
    </citation>
    <scope>NUCLEOTIDE SEQUENCE [LARGE SCALE GENOMIC DNA]</scope>
    <source>
        <strain evidence="3">cv. W05</strain>
        <tissue evidence="2">Hypocotyl of etiolated seedlings</tissue>
    </source>
</reference>
<dbReference type="PANTHER" id="PTHR31635">
    <property type="entry name" value="REVERSE TRANSCRIPTASE DOMAIN-CONTAINING PROTEIN-RELATED"/>
    <property type="match status" value="1"/>
</dbReference>
<dbReference type="InterPro" id="IPR000477">
    <property type="entry name" value="RT_dom"/>
</dbReference>
<gene>
    <name evidence="2" type="ORF">D0Y65_026764</name>
</gene>
<evidence type="ECO:0000313" key="3">
    <source>
        <dbReference type="Proteomes" id="UP000289340"/>
    </source>
</evidence>
<dbReference type="GO" id="GO:0003964">
    <property type="term" value="F:RNA-directed DNA polymerase activity"/>
    <property type="evidence" value="ECO:0007669"/>
    <property type="project" value="UniProtKB-KW"/>
</dbReference>
<dbReference type="SUPFAM" id="SSF56672">
    <property type="entry name" value="DNA/RNA polymerases"/>
    <property type="match status" value="1"/>
</dbReference>
<dbReference type="CDD" id="cd01650">
    <property type="entry name" value="RT_nLTR_like"/>
    <property type="match status" value="1"/>
</dbReference>
<keyword evidence="3" id="KW-1185">Reference proteome</keyword>
<keyword evidence="2" id="KW-0695">RNA-directed DNA polymerase</keyword>
<organism evidence="2 3">
    <name type="scientific">Glycine soja</name>
    <name type="common">Wild soybean</name>
    <dbReference type="NCBI Taxonomy" id="3848"/>
    <lineage>
        <taxon>Eukaryota</taxon>
        <taxon>Viridiplantae</taxon>
        <taxon>Streptophyta</taxon>
        <taxon>Embryophyta</taxon>
        <taxon>Tracheophyta</taxon>
        <taxon>Spermatophyta</taxon>
        <taxon>Magnoliopsida</taxon>
        <taxon>eudicotyledons</taxon>
        <taxon>Gunneridae</taxon>
        <taxon>Pentapetalae</taxon>
        <taxon>rosids</taxon>
        <taxon>fabids</taxon>
        <taxon>Fabales</taxon>
        <taxon>Fabaceae</taxon>
        <taxon>Papilionoideae</taxon>
        <taxon>50 kb inversion clade</taxon>
        <taxon>NPAAA clade</taxon>
        <taxon>indigoferoid/millettioid clade</taxon>
        <taxon>Phaseoleae</taxon>
        <taxon>Glycine</taxon>
        <taxon>Glycine subgen. Soja</taxon>
    </lineage>
</organism>
<proteinExistence type="predicted"/>
<comment type="caution">
    <text evidence="2">The sequence shown here is derived from an EMBL/GenBank/DDBJ whole genome shotgun (WGS) entry which is preliminary data.</text>
</comment>
<dbReference type="InterPro" id="IPR043502">
    <property type="entry name" value="DNA/RNA_pol_sf"/>
</dbReference>
<keyword evidence="2" id="KW-0548">Nucleotidyltransferase</keyword>
<dbReference type="Proteomes" id="UP000289340">
    <property type="component" value="Chromosome 10"/>
</dbReference>
<feature type="domain" description="Reverse transcriptase" evidence="1">
    <location>
        <begin position="54"/>
        <end position="198"/>
    </location>
</feature>
<dbReference type="EMBL" id="QZWG01000010">
    <property type="protein sequence ID" value="RZB86801.1"/>
    <property type="molecule type" value="Genomic_DNA"/>
</dbReference>
<dbReference type="AlphaFoldDB" id="A0A445IL81"/>
<dbReference type="Pfam" id="PF00078">
    <property type="entry name" value="RVT_1"/>
    <property type="match status" value="1"/>
</dbReference>
<keyword evidence="2" id="KW-0808">Transferase</keyword>
<protein>
    <submittedName>
        <fullName evidence="2">LINE-1 reverse transcriptase-like</fullName>
    </submittedName>
</protein>
<accession>A0A445IL81</accession>
<evidence type="ECO:0000259" key="1">
    <source>
        <dbReference type="Pfam" id="PF00078"/>
    </source>
</evidence>
<name>A0A445IL81_GLYSO</name>
<dbReference type="PANTHER" id="PTHR31635:SF196">
    <property type="entry name" value="REVERSE TRANSCRIPTASE DOMAIN-CONTAINING PROTEIN-RELATED"/>
    <property type="match status" value="1"/>
</dbReference>
<sequence>MVIDYQREPAYLGTSQVLTDWLCPGWVGISQAWFRAIAPHLTSPRSPDPSDISPGDYRPISLIRNLYKIIVKVLLVRIWEVMHKVVENTQSAFVGRRQMLDSVIVANEVIHEAKSKRKPSQIFKVDFEKAYNAVNWKFSYYMMAKLGFCNRWVSWIKGYLESSSISVLVKGRATREFNVHRGIRQGNPIAPFLFLIVAKGLG</sequence>
<evidence type="ECO:0000313" key="2">
    <source>
        <dbReference type="EMBL" id="RZB86801.1"/>
    </source>
</evidence>